<dbReference type="AlphaFoldDB" id="A0AAV2TWZ2"/>
<protein>
    <recommendedName>
        <fullName evidence="3">LEM domain-containing protein</fullName>
    </recommendedName>
</protein>
<dbReference type="Proteomes" id="UP001497525">
    <property type="component" value="Unassembled WGS sequence"/>
</dbReference>
<dbReference type="PROSITE" id="PS50954">
    <property type="entry name" value="LEM"/>
    <property type="match status" value="1"/>
</dbReference>
<accession>A0AAV2TWZ2</accession>
<dbReference type="Gene3D" id="1.10.720.40">
    <property type="match status" value="1"/>
</dbReference>
<reference evidence="4" key="1">
    <citation type="submission" date="2024-06" db="EMBL/GenBank/DDBJ databases">
        <authorList>
            <person name="Liu X."/>
            <person name="Lenzi L."/>
            <person name="Haldenby T S."/>
            <person name="Uol C."/>
        </authorList>
    </citation>
    <scope>NUCLEOTIDE SEQUENCE</scope>
</reference>
<name>A0AAV2TWZ2_CALDB</name>
<evidence type="ECO:0000256" key="2">
    <source>
        <dbReference type="SAM" id="Phobius"/>
    </source>
</evidence>
<dbReference type="Pfam" id="PF03020">
    <property type="entry name" value="LEM"/>
    <property type="match status" value="1"/>
</dbReference>
<feature type="domain" description="LEM" evidence="3">
    <location>
        <begin position="1"/>
        <end position="43"/>
    </location>
</feature>
<gene>
    <name evidence="4" type="ORF">CDAUBV1_LOCUS16645</name>
</gene>
<dbReference type="SUPFAM" id="SSF63451">
    <property type="entry name" value="LEM domain"/>
    <property type="match status" value="1"/>
</dbReference>
<sequence>MESDISDEELRSLLAVYMKTVPPVTDTTREVLVSKLEKFKAAEAQLEDIGDDVPIVSVSPLEFSPKFSPSKEPLNGSLVTNGSLLVGEANETNFLQPKDAGSLSASPSQESSSVWEYASRLPSYRRRSIHPERPNLGDPYSEFILSNSLLQPSPHYRRPAEKPPSNLNVTKSPRSINRTKKLVRCFVDALALIPGLLVTILRFMTYTVRSNKPSVRIIALLVVVSVLAILVTRLLIGDPFYHNPVSELGSHLQFYRS</sequence>
<feature type="transmembrane region" description="Helical" evidence="2">
    <location>
        <begin position="217"/>
        <end position="236"/>
    </location>
</feature>
<organism evidence="4 5">
    <name type="scientific">Calicophoron daubneyi</name>
    <name type="common">Rumen fluke</name>
    <name type="synonym">Paramphistomum daubneyi</name>
    <dbReference type="NCBI Taxonomy" id="300641"/>
    <lineage>
        <taxon>Eukaryota</taxon>
        <taxon>Metazoa</taxon>
        <taxon>Spiralia</taxon>
        <taxon>Lophotrochozoa</taxon>
        <taxon>Platyhelminthes</taxon>
        <taxon>Trematoda</taxon>
        <taxon>Digenea</taxon>
        <taxon>Plagiorchiida</taxon>
        <taxon>Pronocephalata</taxon>
        <taxon>Paramphistomoidea</taxon>
        <taxon>Paramphistomidae</taxon>
        <taxon>Calicophoron</taxon>
    </lineage>
</organism>
<evidence type="ECO:0000256" key="1">
    <source>
        <dbReference type="SAM" id="MobiDB-lite"/>
    </source>
</evidence>
<feature type="region of interest" description="Disordered" evidence="1">
    <location>
        <begin position="154"/>
        <end position="173"/>
    </location>
</feature>
<dbReference type="EMBL" id="CAXLJL010000856">
    <property type="protein sequence ID" value="CAL5141398.1"/>
    <property type="molecule type" value="Genomic_DNA"/>
</dbReference>
<dbReference type="CDD" id="cd12934">
    <property type="entry name" value="LEM"/>
    <property type="match status" value="1"/>
</dbReference>
<dbReference type="InterPro" id="IPR011015">
    <property type="entry name" value="LEM/LEM-like_dom_sf"/>
</dbReference>
<comment type="caution">
    <text evidence="4">The sequence shown here is derived from an EMBL/GenBank/DDBJ whole genome shotgun (WGS) entry which is preliminary data.</text>
</comment>
<keyword evidence="2" id="KW-0472">Membrane</keyword>
<evidence type="ECO:0000259" key="3">
    <source>
        <dbReference type="PROSITE" id="PS50954"/>
    </source>
</evidence>
<feature type="transmembrane region" description="Helical" evidence="2">
    <location>
        <begin position="182"/>
        <end position="205"/>
    </location>
</feature>
<keyword evidence="2" id="KW-0812">Transmembrane</keyword>
<evidence type="ECO:0000313" key="5">
    <source>
        <dbReference type="Proteomes" id="UP001497525"/>
    </source>
</evidence>
<evidence type="ECO:0000313" key="4">
    <source>
        <dbReference type="EMBL" id="CAL5141398.1"/>
    </source>
</evidence>
<dbReference type="InterPro" id="IPR003887">
    <property type="entry name" value="LEM_dom"/>
</dbReference>
<proteinExistence type="predicted"/>
<keyword evidence="2" id="KW-1133">Transmembrane helix</keyword>